<dbReference type="Pfam" id="PF01406">
    <property type="entry name" value="tRNA-synt_1e"/>
    <property type="match status" value="1"/>
</dbReference>
<dbReference type="AlphaFoldDB" id="A0A0G1AFZ6"/>
<dbReference type="EMBL" id="LCCN01000003">
    <property type="protein sequence ID" value="KKS33046.1"/>
    <property type="molecule type" value="Genomic_DNA"/>
</dbReference>
<reference evidence="11 12" key="1">
    <citation type="journal article" date="2015" name="Nature">
        <title>rRNA introns, odd ribosomes, and small enigmatic genomes across a large radiation of phyla.</title>
        <authorList>
            <person name="Brown C.T."/>
            <person name="Hug L.A."/>
            <person name="Thomas B.C."/>
            <person name="Sharon I."/>
            <person name="Castelle C.J."/>
            <person name="Singh A."/>
            <person name="Wilkins M.J."/>
            <person name="Williams K.H."/>
            <person name="Banfield J.F."/>
        </authorList>
    </citation>
    <scope>NUCLEOTIDE SEQUENCE [LARGE SCALE GENOMIC DNA]</scope>
</reference>
<evidence type="ECO:0000256" key="2">
    <source>
        <dbReference type="ARBA" id="ARBA00022598"/>
    </source>
</evidence>
<evidence type="ECO:0000256" key="7">
    <source>
        <dbReference type="ARBA" id="ARBA00022917"/>
    </source>
</evidence>
<keyword evidence="3 9" id="KW-0479">Metal-binding</keyword>
<dbReference type="NCBIfam" id="TIGR00435">
    <property type="entry name" value="cysS"/>
    <property type="match status" value="1"/>
</dbReference>
<dbReference type="CDD" id="cd00672">
    <property type="entry name" value="CysRS_core"/>
    <property type="match status" value="1"/>
</dbReference>
<keyword evidence="5 9" id="KW-0862">Zinc</keyword>
<comment type="caution">
    <text evidence="11">The sequence shown here is derived from an EMBL/GenBank/DDBJ whole genome shotgun (WGS) entry which is preliminary data.</text>
</comment>
<evidence type="ECO:0000259" key="10">
    <source>
        <dbReference type="Pfam" id="PF01406"/>
    </source>
</evidence>
<comment type="cofactor">
    <cofactor evidence="9">
        <name>Zn(2+)</name>
        <dbReference type="ChEBI" id="CHEBI:29105"/>
    </cofactor>
    <text evidence="9">Binds 1 zinc ion per subunit.</text>
</comment>
<comment type="similarity">
    <text evidence="9">Belongs to the class-I aminoacyl-tRNA synthetase family.</text>
</comment>
<organism evidence="11 12">
    <name type="scientific">Candidatus Amesbacteria bacterium GW2011_GWA2_42_12</name>
    <dbReference type="NCBI Taxonomy" id="1618356"/>
    <lineage>
        <taxon>Bacteria</taxon>
        <taxon>Candidatus Amesiibacteriota</taxon>
    </lineage>
</organism>
<name>A0A0G1AFZ6_9BACT</name>
<evidence type="ECO:0000256" key="3">
    <source>
        <dbReference type="ARBA" id="ARBA00022723"/>
    </source>
</evidence>
<feature type="binding site" evidence="9">
    <location>
        <position position="236"/>
    </location>
    <ligand>
        <name>Zn(2+)</name>
        <dbReference type="ChEBI" id="CHEBI:29105"/>
    </ligand>
</feature>
<dbReference type="Proteomes" id="UP000034160">
    <property type="component" value="Unassembled WGS sequence"/>
</dbReference>
<comment type="subunit">
    <text evidence="1 9">Monomer.</text>
</comment>
<protein>
    <recommendedName>
        <fullName evidence="9">Cysteine--tRNA ligase</fullName>
        <ecNumber evidence="9">6.1.1.16</ecNumber>
    </recommendedName>
    <alternativeName>
        <fullName evidence="9">Cysteinyl-tRNA synthetase</fullName>
        <shortName evidence="9">CysRS</shortName>
    </alternativeName>
</protein>
<feature type="short sequence motif" description="'KMSKS' region" evidence="9">
    <location>
        <begin position="293"/>
        <end position="297"/>
    </location>
</feature>
<dbReference type="InterPro" id="IPR014729">
    <property type="entry name" value="Rossmann-like_a/b/a_fold"/>
</dbReference>
<dbReference type="PANTHER" id="PTHR10890:SF3">
    <property type="entry name" value="CYSTEINE--TRNA LIGASE, CYTOPLASMIC"/>
    <property type="match status" value="1"/>
</dbReference>
<dbReference type="GO" id="GO:0005524">
    <property type="term" value="F:ATP binding"/>
    <property type="evidence" value="ECO:0007669"/>
    <property type="project" value="UniProtKB-UniRule"/>
</dbReference>
<feature type="short sequence motif" description="'HIGH' region" evidence="9">
    <location>
        <begin position="47"/>
        <end position="57"/>
    </location>
</feature>
<dbReference type="HAMAP" id="MF_00041">
    <property type="entry name" value="Cys_tRNA_synth"/>
    <property type="match status" value="1"/>
</dbReference>
<keyword evidence="6 9" id="KW-0067">ATP-binding</keyword>
<sequence>MWIPPSWPLVTNIGLSQSMKIYNSLTRQIEEFAPIKKGTVGVYSCGPTVYWNQHIGHMYAYVQWDSMVRLLRYNGYDVNWVMNVTDVGHMVSDEDEGEDKMEKGAKREGVTVTEIAKKYTNQFLQSLDMLNVQRPDVLCPATAHINEIIELIKKIEANGFAYKTKTGLVFDTGKFPSYADFAGLNLADQEAGVRVEIDPEKKNPWDFLLWVTNQPNHIMQWDSPWGMGFPGWHIECTAMSNKYLGEKFDIHTGGKEHKPVHHTNEIAQAYGAFRHQMVNYWMHNDWLVFDGEKMSKSLGNNVLVTDLVEKGFSPLALRYLALTSHYRKGLNFTWSSLAAAQTAYEKLKMFIKSGRVEELESRRSLSKEKLKKIDQYQARFMEAVNNDLNFPMALGVMWETLKSNIPDFDKRELILDWDQILGLGLANPDEVKTVPEEIKKLAGDREVLRKQGKFVEADNVRMEIEKLGYTIKDTAHGTDIQPK</sequence>
<dbReference type="PRINTS" id="PR00983">
    <property type="entry name" value="TRNASYNTHCYS"/>
</dbReference>
<dbReference type="SUPFAM" id="SSF47323">
    <property type="entry name" value="Anticodon-binding domain of a subclass of class I aminoacyl-tRNA synthetases"/>
    <property type="match status" value="1"/>
</dbReference>
<dbReference type="InterPro" id="IPR024909">
    <property type="entry name" value="Cys-tRNA/MSH_ligase"/>
</dbReference>
<feature type="binding site" evidence="9">
    <location>
        <position position="45"/>
    </location>
    <ligand>
        <name>Zn(2+)</name>
        <dbReference type="ChEBI" id="CHEBI:29105"/>
    </ligand>
</feature>
<proteinExistence type="inferred from homology"/>
<evidence type="ECO:0000313" key="11">
    <source>
        <dbReference type="EMBL" id="KKS33046.1"/>
    </source>
</evidence>
<keyword evidence="9" id="KW-0963">Cytoplasm</keyword>
<dbReference type="GO" id="GO:0005829">
    <property type="term" value="C:cytosol"/>
    <property type="evidence" value="ECO:0007669"/>
    <property type="project" value="TreeGrafter"/>
</dbReference>
<keyword evidence="8 9" id="KW-0030">Aminoacyl-tRNA synthetase</keyword>
<keyword evidence="7 9" id="KW-0648">Protein biosynthesis</keyword>
<dbReference type="InterPro" id="IPR015803">
    <property type="entry name" value="Cys-tRNA-ligase"/>
</dbReference>
<evidence type="ECO:0000256" key="8">
    <source>
        <dbReference type="ARBA" id="ARBA00023146"/>
    </source>
</evidence>
<dbReference type="GO" id="GO:0006423">
    <property type="term" value="P:cysteinyl-tRNA aminoacylation"/>
    <property type="evidence" value="ECO:0007669"/>
    <property type="project" value="UniProtKB-UniRule"/>
</dbReference>
<dbReference type="GO" id="GO:0004817">
    <property type="term" value="F:cysteine-tRNA ligase activity"/>
    <property type="evidence" value="ECO:0007669"/>
    <property type="project" value="UniProtKB-UniRule"/>
</dbReference>
<feature type="domain" description="tRNA synthetases class I catalytic" evidence="10">
    <location>
        <begin position="32"/>
        <end position="341"/>
    </location>
</feature>
<dbReference type="Gene3D" id="3.40.50.620">
    <property type="entry name" value="HUPs"/>
    <property type="match status" value="1"/>
</dbReference>
<dbReference type="InterPro" id="IPR009080">
    <property type="entry name" value="tRNAsynth_Ia_anticodon-bd"/>
</dbReference>
<keyword evidence="2 9" id="KW-0436">Ligase</keyword>
<dbReference type="PATRIC" id="fig|1618356.3.peg.244"/>
<dbReference type="Gene3D" id="1.20.120.1910">
    <property type="entry name" value="Cysteine-tRNA ligase, C-terminal anti-codon recognition domain"/>
    <property type="match status" value="1"/>
</dbReference>
<dbReference type="InterPro" id="IPR032678">
    <property type="entry name" value="tRNA-synt_1_cat_dom"/>
</dbReference>
<feature type="binding site" evidence="9">
    <location>
        <position position="296"/>
    </location>
    <ligand>
        <name>ATP</name>
        <dbReference type="ChEBI" id="CHEBI:30616"/>
    </ligand>
</feature>
<dbReference type="PANTHER" id="PTHR10890">
    <property type="entry name" value="CYSTEINYL-TRNA SYNTHETASE"/>
    <property type="match status" value="1"/>
</dbReference>
<feature type="binding site" evidence="9">
    <location>
        <position position="265"/>
    </location>
    <ligand>
        <name>Zn(2+)</name>
        <dbReference type="ChEBI" id="CHEBI:29105"/>
    </ligand>
</feature>
<evidence type="ECO:0000256" key="6">
    <source>
        <dbReference type="ARBA" id="ARBA00022840"/>
    </source>
</evidence>
<dbReference type="SUPFAM" id="SSF52374">
    <property type="entry name" value="Nucleotidylyl transferase"/>
    <property type="match status" value="1"/>
</dbReference>
<dbReference type="STRING" id="1618356.UU93_C0003G0054"/>
<feature type="binding site" evidence="9">
    <location>
        <position position="261"/>
    </location>
    <ligand>
        <name>Zn(2+)</name>
        <dbReference type="ChEBI" id="CHEBI:29105"/>
    </ligand>
</feature>
<evidence type="ECO:0000256" key="1">
    <source>
        <dbReference type="ARBA" id="ARBA00011245"/>
    </source>
</evidence>
<dbReference type="EC" id="6.1.1.16" evidence="9"/>
<gene>
    <name evidence="9" type="primary">cysS</name>
    <name evidence="11" type="ORF">UU93_C0003G0054</name>
</gene>
<evidence type="ECO:0000256" key="9">
    <source>
        <dbReference type="HAMAP-Rule" id="MF_00041"/>
    </source>
</evidence>
<keyword evidence="4 9" id="KW-0547">Nucleotide-binding</keyword>
<comment type="subcellular location">
    <subcellularLocation>
        <location evidence="9">Cytoplasm</location>
    </subcellularLocation>
</comment>
<comment type="catalytic activity">
    <reaction evidence="9">
        <text>tRNA(Cys) + L-cysteine + ATP = L-cysteinyl-tRNA(Cys) + AMP + diphosphate</text>
        <dbReference type="Rhea" id="RHEA:17773"/>
        <dbReference type="Rhea" id="RHEA-COMP:9661"/>
        <dbReference type="Rhea" id="RHEA-COMP:9679"/>
        <dbReference type="ChEBI" id="CHEBI:30616"/>
        <dbReference type="ChEBI" id="CHEBI:33019"/>
        <dbReference type="ChEBI" id="CHEBI:35235"/>
        <dbReference type="ChEBI" id="CHEBI:78442"/>
        <dbReference type="ChEBI" id="CHEBI:78517"/>
        <dbReference type="ChEBI" id="CHEBI:456215"/>
        <dbReference type="EC" id="6.1.1.16"/>
    </reaction>
</comment>
<accession>A0A0G1AFZ6</accession>
<evidence type="ECO:0000256" key="5">
    <source>
        <dbReference type="ARBA" id="ARBA00022833"/>
    </source>
</evidence>
<evidence type="ECO:0000313" key="12">
    <source>
        <dbReference type="Proteomes" id="UP000034160"/>
    </source>
</evidence>
<evidence type="ECO:0000256" key="4">
    <source>
        <dbReference type="ARBA" id="ARBA00022741"/>
    </source>
</evidence>
<dbReference type="GO" id="GO:0008270">
    <property type="term" value="F:zinc ion binding"/>
    <property type="evidence" value="ECO:0007669"/>
    <property type="project" value="UniProtKB-UniRule"/>
</dbReference>